<dbReference type="EMBL" id="JBBXJM010000005">
    <property type="protein sequence ID" value="KAL1406791.1"/>
    <property type="molecule type" value="Genomic_DNA"/>
</dbReference>
<dbReference type="GeneID" id="95987240"/>
<accession>A0ABR3PWG2</accession>
<evidence type="ECO:0000313" key="1">
    <source>
        <dbReference type="EMBL" id="KAL1406791.1"/>
    </source>
</evidence>
<organism evidence="1 2">
    <name type="scientific">Vanrija albida</name>
    <dbReference type="NCBI Taxonomy" id="181172"/>
    <lineage>
        <taxon>Eukaryota</taxon>
        <taxon>Fungi</taxon>
        <taxon>Dikarya</taxon>
        <taxon>Basidiomycota</taxon>
        <taxon>Agaricomycotina</taxon>
        <taxon>Tremellomycetes</taxon>
        <taxon>Trichosporonales</taxon>
        <taxon>Trichosporonaceae</taxon>
        <taxon>Vanrija</taxon>
    </lineage>
</organism>
<sequence>MDPTQREDTPNIKHFNFNWRYWPEARIEQSIAEVCVFAETLLANKKARHENGAAREGSTSSNATPAWVCNYSVKHEVEGHIVTIIVESTVPITKSELLWLWKKVRQVKKAYMREVWSWPVPLSHCRR</sequence>
<evidence type="ECO:0000313" key="2">
    <source>
        <dbReference type="Proteomes" id="UP001565368"/>
    </source>
</evidence>
<keyword evidence="2" id="KW-1185">Reference proteome</keyword>
<comment type="caution">
    <text evidence="1">The sequence shown here is derived from an EMBL/GenBank/DDBJ whole genome shotgun (WGS) entry which is preliminary data.</text>
</comment>
<gene>
    <name evidence="1" type="ORF">Q8F55_006197</name>
</gene>
<name>A0ABR3PWG2_9TREE</name>
<reference evidence="1 2" key="1">
    <citation type="submission" date="2023-08" db="EMBL/GenBank/DDBJ databases">
        <title>Annotated Genome Sequence of Vanrija albida AlHP1.</title>
        <authorList>
            <person name="Herzog R."/>
        </authorList>
    </citation>
    <scope>NUCLEOTIDE SEQUENCE [LARGE SCALE GENOMIC DNA]</scope>
    <source>
        <strain evidence="1 2">AlHP1</strain>
    </source>
</reference>
<dbReference type="RefSeq" id="XP_069206735.1">
    <property type="nucleotide sequence ID" value="XM_069354664.1"/>
</dbReference>
<proteinExistence type="predicted"/>
<dbReference type="Proteomes" id="UP001565368">
    <property type="component" value="Unassembled WGS sequence"/>
</dbReference>
<protein>
    <submittedName>
        <fullName evidence="1">Uncharacterized protein</fullName>
    </submittedName>
</protein>